<gene>
    <name evidence="1" type="ORF">QU38_01110</name>
</gene>
<evidence type="ECO:0000313" key="2">
    <source>
        <dbReference type="Proteomes" id="UP000032274"/>
    </source>
</evidence>
<feature type="non-terminal residue" evidence="1">
    <location>
        <position position="1"/>
    </location>
</feature>
<organism evidence="1 2">
    <name type="scientific">Staphylococcus aureus</name>
    <dbReference type="NCBI Taxonomy" id="1280"/>
    <lineage>
        <taxon>Bacteria</taxon>
        <taxon>Bacillati</taxon>
        <taxon>Bacillota</taxon>
        <taxon>Bacilli</taxon>
        <taxon>Bacillales</taxon>
        <taxon>Staphylococcaceae</taxon>
        <taxon>Staphylococcus</taxon>
    </lineage>
</organism>
<evidence type="ECO:0000313" key="1">
    <source>
        <dbReference type="EMBL" id="KIU01538.1"/>
    </source>
</evidence>
<feature type="non-terminal residue" evidence="1">
    <location>
        <position position="139"/>
    </location>
</feature>
<protein>
    <submittedName>
        <fullName evidence="1">Uncharacterized protein</fullName>
    </submittedName>
</protein>
<name>A0AA40JPX3_STAAU</name>
<sequence>RNLHPLLELRLDLEALGRADVFQVDAAEGRLQRGHGLDHALDRVGGDLDVEHVDIGALLEENGFAFHHRLGGQRTDVAKAQHRGAVRHHRHQVGAARQGCGLARIFGDDRAGRSNARRIGQREVALVRQRLDRLDLELT</sequence>
<dbReference type="Proteomes" id="UP000032274">
    <property type="component" value="Unassembled WGS sequence"/>
</dbReference>
<reference evidence="1 2" key="1">
    <citation type="submission" date="2015-01" db="EMBL/GenBank/DDBJ databases">
        <title>Characterization of Swiss Staphylococcus aureus strains involved in food poisoning.</title>
        <authorList>
            <person name="Crovadore J."/>
            <person name="Chablais R."/>
            <person name="Tonacini J."/>
            <person name="Schnyder B."/>
            <person name="Lefort F."/>
        </authorList>
    </citation>
    <scope>NUCLEOTIDE SEQUENCE [LARGE SCALE GENOMIC DNA]</scope>
    <source>
        <strain evidence="1 2">SA-120</strain>
    </source>
</reference>
<dbReference type="EMBL" id="JXIG01000244">
    <property type="protein sequence ID" value="KIU01538.1"/>
    <property type="molecule type" value="Genomic_DNA"/>
</dbReference>
<accession>A0AA40JPX3</accession>
<proteinExistence type="predicted"/>
<comment type="caution">
    <text evidence="1">The sequence shown here is derived from an EMBL/GenBank/DDBJ whole genome shotgun (WGS) entry which is preliminary data.</text>
</comment>
<dbReference type="AlphaFoldDB" id="A0AA40JPX3"/>